<protein>
    <submittedName>
        <fullName evidence="1">Uncharacterized protein</fullName>
    </submittedName>
</protein>
<name>A0A9W8K475_9AGAR</name>
<comment type="caution">
    <text evidence="1">The sequence shown here is derived from an EMBL/GenBank/DDBJ whole genome shotgun (WGS) entry which is preliminary data.</text>
</comment>
<reference evidence="1" key="1">
    <citation type="submission" date="2022-07" db="EMBL/GenBank/DDBJ databases">
        <title>Genome Sequence of Agrocybe chaxingu.</title>
        <authorList>
            <person name="Buettner E."/>
        </authorList>
    </citation>
    <scope>NUCLEOTIDE SEQUENCE</scope>
    <source>
        <strain evidence="1">MP-N11</strain>
    </source>
</reference>
<dbReference type="AlphaFoldDB" id="A0A9W8K475"/>
<evidence type="ECO:0000313" key="1">
    <source>
        <dbReference type="EMBL" id="KAJ3512199.1"/>
    </source>
</evidence>
<organism evidence="1 2">
    <name type="scientific">Agrocybe chaxingu</name>
    <dbReference type="NCBI Taxonomy" id="84603"/>
    <lineage>
        <taxon>Eukaryota</taxon>
        <taxon>Fungi</taxon>
        <taxon>Dikarya</taxon>
        <taxon>Basidiomycota</taxon>
        <taxon>Agaricomycotina</taxon>
        <taxon>Agaricomycetes</taxon>
        <taxon>Agaricomycetidae</taxon>
        <taxon>Agaricales</taxon>
        <taxon>Agaricineae</taxon>
        <taxon>Strophariaceae</taxon>
        <taxon>Agrocybe</taxon>
    </lineage>
</organism>
<evidence type="ECO:0000313" key="2">
    <source>
        <dbReference type="Proteomes" id="UP001148786"/>
    </source>
</evidence>
<gene>
    <name evidence="1" type="ORF">NLJ89_g3658</name>
</gene>
<proteinExistence type="predicted"/>
<keyword evidence="2" id="KW-1185">Reference proteome</keyword>
<dbReference type="OrthoDB" id="3039677at2759"/>
<dbReference type="EMBL" id="JANKHO010000274">
    <property type="protein sequence ID" value="KAJ3512199.1"/>
    <property type="molecule type" value="Genomic_DNA"/>
</dbReference>
<sequence length="312" mass="34727">MRVCSPAHIKAYNSHILRYVGGLKDIFPGTSLLPNHHAALHIGDGLTRFGPGHSHGSSFYERYIAFFHRIGINNKSGQLEISLLRAAMRYANLRSILEDDEEIRETVAELVESMEAINRQDLRGYRLADLLDPTTSDLDRPEKGTPSTLPPDRYGLLCELLLQEGRAGTTNDVLSFARVSHDGLCYGVCNSPHFRNSSVLFRLKADDGATVHAGIISQIFCHKTGETNGWYLVIQEHIPLQRPGFVDPYRRYGFASGYLCEEEPTATHVIRLSDIISHFALTPMPQAGAIHVMALDQTMTSLELDNSGYTFA</sequence>
<accession>A0A9W8K475</accession>
<dbReference type="Proteomes" id="UP001148786">
    <property type="component" value="Unassembled WGS sequence"/>
</dbReference>